<comment type="caution">
    <text evidence="1">The sequence shown here is derived from an EMBL/GenBank/DDBJ whole genome shotgun (WGS) entry which is preliminary data.</text>
</comment>
<keyword evidence="2" id="KW-1185">Reference proteome</keyword>
<sequence length="393" mass="45723">MLLNMRSRETNFHGAINALIFWDQEVSKWLIEAFNHIGLSSSYKFQVHSVNALSKDVVCVARIAANNPNNLVELPYDNFNYISQFDKHIRTHLKLSAEQSFNNIIPAQHDYAAFCTHTIHYVAILAIQPHQTYRYHLPTFDQEQASTYENMVVLEHYFLEVLQIVDISPFCFDHFSCFEMLDSLMHYYLNMGSGDNTDKVNTCKYSFYTWLQFLNMSSRFEQLCAAIIDGIKQLESILLLHNLMTLHEMHGAIKIFWALMYYAGGSYNYAHEIMELLHNSVHDWPSNTAEVLFTSMLVNTTKGNLDVEHLNNAIKACAHDSNASPKLLEKITPAIDEVRQLIYVEDIYQWHSHVKQDKDTLLLVEHMQKNQIFRWSHDRSSVHTFSDLLHHSL</sequence>
<protein>
    <submittedName>
        <fullName evidence="1">Uncharacterized protein</fullName>
    </submittedName>
</protein>
<evidence type="ECO:0000313" key="2">
    <source>
        <dbReference type="Proteomes" id="UP001055072"/>
    </source>
</evidence>
<gene>
    <name evidence="1" type="ORF">BDY19DRAFT_987286</name>
</gene>
<organism evidence="1 2">
    <name type="scientific">Irpex rosettiformis</name>
    <dbReference type="NCBI Taxonomy" id="378272"/>
    <lineage>
        <taxon>Eukaryota</taxon>
        <taxon>Fungi</taxon>
        <taxon>Dikarya</taxon>
        <taxon>Basidiomycota</taxon>
        <taxon>Agaricomycotina</taxon>
        <taxon>Agaricomycetes</taxon>
        <taxon>Polyporales</taxon>
        <taxon>Irpicaceae</taxon>
        <taxon>Irpex</taxon>
    </lineage>
</organism>
<reference evidence="1" key="1">
    <citation type="journal article" date="2021" name="Environ. Microbiol.">
        <title>Gene family expansions and transcriptome signatures uncover fungal adaptations to wood decay.</title>
        <authorList>
            <person name="Hage H."/>
            <person name="Miyauchi S."/>
            <person name="Viragh M."/>
            <person name="Drula E."/>
            <person name="Min B."/>
            <person name="Chaduli D."/>
            <person name="Navarro D."/>
            <person name="Favel A."/>
            <person name="Norest M."/>
            <person name="Lesage-Meessen L."/>
            <person name="Balint B."/>
            <person name="Merenyi Z."/>
            <person name="de Eugenio L."/>
            <person name="Morin E."/>
            <person name="Martinez A.T."/>
            <person name="Baldrian P."/>
            <person name="Stursova M."/>
            <person name="Martinez M.J."/>
            <person name="Novotny C."/>
            <person name="Magnuson J.K."/>
            <person name="Spatafora J.W."/>
            <person name="Maurice S."/>
            <person name="Pangilinan J."/>
            <person name="Andreopoulos W."/>
            <person name="LaButti K."/>
            <person name="Hundley H."/>
            <person name="Na H."/>
            <person name="Kuo A."/>
            <person name="Barry K."/>
            <person name="Lipzen A."/>
            <person name="Henrissat B."/>
            <person name="Riley R."/>
            <person name="Ahrendt S."/>
            <person name="Nagy L.G."/>
            <person name="Grigoriev I.V."/>
            <person name="Martin F."/>
            <person name="Rosso M.N."/>
        </authorList>
    </citation>
    <scope>NUCLEOTIDE SEQUENCE</scope>
    <source>
        <strain evidence="1">CBS 384.51</strain>
    </source>
</reference>
<evidence type="ECO:0000313" key="1">
    <source>
        <dbReference type="EMBL" id="KAI0085007.1"/>
    </source>
</evidence>
<proteinExistence type="predicted"/>
<name>A0ACB8TSK6_9APHY</name>
<dbReference type="Proteomes" id="UP001055072">
    <property type="component" value="Unassembled WGS sequence"/>
</dbReference>
<dbReference type="EMBL" id="MU274936">
    <property type="protein sequence ID" value="KAI0085007.1"/>
    <property type="molecule type" value="Genomic_DNA"/>
</dbReference>
<accession>A0ACB8TSK6</accession>